<reference evidence="2 3" key="1">
    <citation type="submission" date="2024-06" db="EMBL/GenBank/DDBJ databases">
        <title>The Natural Products Discovery Center: Release of the First 8490 Sequenced Strains for Exploring Actinobacteria Biosynthetic Diversity.</title>
        <authorList>
            <person name="Kalkreuter E."/>
            <person name="Kautsar S.A."/>
            <person name="Yang D."/>
            <person name="Bader C.D."/>
            <person name="Teijaro C.N."/>
            <person name="Fluegel L."/>
            <person name="Davis C.M."/>
            <person name="Simpson J.R."/>
            <person name="Lauterbach L."/>
            <person name="Steele A.D."/>
            <person name="Gui C."/>
            <person name="Meng S."/>
            <person name="Li G."/>
            <person name="Viehrig K."/>
            <person name="Ye F."/>
            <person name="Su P."/>
            <person name="Kiefer A.F."/>
            <person name="Nichols A."/>
            <person name="Cepeda A.J."/>
            <person name="Yan W."/>
            <person name="Fan B."/>
            <person name="Jiang Y."/>
            <person name="Adhikari A."/>
            <person name="Zheng C.-J."/>
            <person name="Schuster L."/>
            <person name="Cowan T.M."/>
            <person name="Smanski M.J."/>
            <person name="Chevrette M.G."/>
            <person name="De Carvalho L.P.S."/>
            <person name="Shen B."/>
        </authorList>
    </citation>
    <scope>NUCLEOTIDE SEQUENCE [LARGE SCALE GENOMIC DNA]</scope>
    <source>
        <strain evidence="2 3">NPDC052347</strain>
    </source>
</reference>
<dbReference type="Proteomes" id="UP001552594">
    <property type="component" value="Unassembled WGS sequence"/>
</dbReference>
<accession>A0ABV3K503</accession>
<evidence type="ECO:0000256" key="1">
    <source>
        <dbReference type="SAM" id="SignalP"/>
    </source>
</evidence>
<gene>
    <name evidence="2" type="ORF">AB0L16_28045</name>
</gene>
<evidence type="ECO:0000313" key="3">
    <source>
        <dbReference type="Proteomes" id="UP001552594"/>
    </source>
</evidence>
<comment type="caution">
    <text evidence="2">The sequence shown here is derived from an EMBL/GenBank/DDBJ whole genome shotgun (WGS) entry which is preliminary data.</text>
</comment>
<feature type="chain" id="PRO_5046908293" evidence="1">
    <location>
        <begin position="28"/>
        <end position="113"/>
    </location>
</feature>
<dbReference type="EMBL" id="JBFAUK010000029">
    <property type="protein sequence ID" value="MEV5510232.1"/>
    <property type="molecule type" value="Genomic_DNA"/>
</dbReference>
<proteinExistence type="predicted"/>
<keyword evidence="1" id="KW-0732">Signal</keyword>
<protein>
    <submittedName>
        <fullName evidence="2">Uncharacterized protein</fullName>
    </submittedName>
</protein>
<dbReference type="RefSeq" id="WP_153068588.1">
    <property type="nucleotide sequence ID" value="NZ_JBFAUK010000029.1"/>
</dbReference>
<evidence type="ECO:0000313" key="2">
    <source>
        <dbReference type="EMBL" id="MEV5510232.1"/>
    </source>
</evidence>
<keyword evidence="3" id="KW-1185">Reference proteome</keyword>
<organism evidence="2 3">
    <name type="scientific">Streptomyces orinoci</name>
    <name type="common">Streptoverticillium orinoci</name>
    <dbReference type="NCBI Taxonomy" id="67339"/>
    <lineage>
        <taxon>Bacteria</taxon>
        <taxon>Bacillati</taxon>
        <taxon>Actinomycetota</taxon>
        <taxon>Actinomycetes</taxon>
        <taxon>Kitasatosporales</taxon>
        <taxon>Streptomycetaceae</taxon>
        <taxon>Streptomyces</taxon>
    </lineage>
</organism>
<name>A0ABV3K503_STRON</name>
<sequence length="113" mass="12263">MPRTAVALAALATTTLLTVVTPVPSSAATGVLAATDSSTPVVHHVIWRNPAPGCYQWETFDQRPPIYVENSTNSRVELYSNSQCVKFLDPFKTLAPGTFTTIEQPIGSFKVLR</sequence>
<feature type="signal peptide" evidence="1">
    <location>
        <begin position="1"/>
        <end position="27"/>
    </location>
</feature>